<proteinExistence type="predicted"/>
<keyword evidence="2" id="KW-1185">Reference proteome</keyword>
<reference evidence="1" key="1">
    <citation type="submission" date="2021-05" db="EMBL/GenBank/DDBJ databases">
        <title>Diversity, taxonomy and evolution of archaeal viruses of the class Caudoviricetes.</title>
        <authorList>
            <person name="Liu Y."/>
            <person name="Demina T.A."/>
            <person name="Roux S."/>
            <person name="Aiewsakun P."/>
            <person name="Kazlauskas D."/>
            <person name="Simmonds P."/>
            <person name="Prangishvili D."/>
            <person name="Oksanen H.M."/>
            <person name="Krupovic M."/>
        </authorList>
    </citation>
    <scope>NUCLEOTIDE SEQUENCE</scope>
    <source>
        <strain evidence="1">HATV-2/44</strain>
    </source>
</reference>
<dbReference type="EMBL" id="MZ334525">
    <property type="protein sequence ID" value="UBF23262.1"/>
    <property type="molecule type" value="Genomic_DNA"/>
</dbReference>
<dbReference type="Proteomes" id="UP000827814">
    <property type="component" value="Segment"/>
</dbReference>
<organism evidence="1 2">
    <name type="scientific">Haloarcula tailed virus 2</name>
    <dbReference type="NCBI Taxonomy" id="2877989"/>
    <lineage>
        <taxon>Viruses</taxon>
        <taxon>Duplodnaviria</taxon>
        <taxon>Heunggongvirae</taxon>
        <taxon>Uroviricota</taxon>
        <taxon>Caudoviricetes</taxon>
        <taxon>Thumleimavirales</taxon>
        <taxon>Soleiviridae</taxon>
        <taxon>Eilatmyovirus</taxon>
        <taxon>Eilatmyovirus salis</taxon>
        <taxon>Eilatmyovirus HATV2</taxon>
    </lineage>
</organism>
<accession>A0AAE8XZM6</accession>
<sequence length="77" mass="8836">MQNYYVEVVDSHHAYLPEGHTLLVTEEHSDGRLSVRTTPTGTDFPNVFDLTPTDTEGVYKASEGRRHDYITFTEKVY</sequence>
<protein>
    <submittedName>
        <fullName evidence="1">Uncharacterized protein</fullName>
    </submittedName>
</protein>
<gene>
    <name evidence="1" type="ORF">HATV-2_gp111</name>
</gene>
<evidence type="ECO:0000313" key="2">
    <source>
        <dbReference type="Proteomes" id="UP000827814"/>
    </source>
</evidence>
<evidence type="ECO:0000313" key="1">
    <source>
        <dbReference type="EMBL" id="UBF23262.1"/>
    </source>
</evidence>
<name>A0AAE8XZM6_9CAUD</name>